<dbReference type="FunFam" id="2.60.120.830:FF:000001">
    <property type="entry name" value="A disintegrin and metalloproteinase with thrombospondin motifs 1"/>
    <property type="match status" value="1"/>
</dbReference>
<keyword evidence="12" id="KW-0325">Glycoprotein</keyword>
<feature type="binding site" evidence="14">
    <location>
        <position position="325"/>
    </location>
    <ligand>
        <name>Ca(2+)</name>
        <dbReference type="ChEBI" id="CHEBI:29108"/>
        <label>1</label>
    </ligand>
</feature>
<dbReference type="GO" id="GO:0046872">
    <property type="term" value="F:metal ion binding"/>
    <property type="evidence" value="ECO:0007669"/>
    <property type="project" value="UniProtKB-KW"/>
</dbReference>
<keyword evidence="6" id="KW-0732">Signal</keyword>
<dbReference type="Pfam" id="PF19236">
    <property type="entry name" value="ADAMTS_CR_3"/>
    <property type="match status" value="1"/>
</dbReference>
<protein>
    <recommendedName>
        <fullName evidence="21">A disintegrin and metalloproteinase with thrombospondin motifs 18</fullName>
    </recommendedName>
</protein>
<feature type="domain" description="Peptidase M12B" evidence="17">
    <location>
        <begin position="122"/>
        <end position="327"/>
    </location>
</feature>
<dbReference type="SMART" id="SM00209">
    <property type="entry name" value="TSP1"/>
    <property type="match status" value="5"/>
</dbReference>
<proteinExistence type="predicted"/>
<evidence type="ECO:0000256" key="10">
    <source>
        <dbReference type="ARBA" id="ARBA00023049"/>
    </source>
</evidence>
<feature type="disulfide bond" evidence="15">
    <location>
        <begin position="224"/>
        <end position="231"/>
    </location>
</feature>
<evidence type="ECO:0000256" key="9">
    <source>
        <dbReference type="ARBA" id="ARBA00022833"/>
    </source>
</evidence>
<evidence type="ECO:0000256" key="5">
    <source>
        <dbReference type="ARBA" id="ARBA00022723"/>
    </source>
</evidence>
<evidence type="ECO:0000256" key="7">
    <source>
        <dbReference type="ARBA" id="ARBA00022737"/>
    </source>
</evidence>
<evidence type="ECO:0000256" key="4">
    <source>
        <dbReference type="ARBA" id="ARBA00022670"/>
    </source>
</evidence>
<keyword evidence="9 14" id="KW-0862">Zinc</keyword>
<dbReference type="Pfam" id="PF17771">
    <property type="entry name" value="ADAMTS_CR_2"/>
    <property type="match status" value="1"/>
</dbReference>
<evidence type="ECO:0000256" key="6">
    <source>
        <dbReference type="ARBA" id="ARBA00022729"/>
    </source>
</evidence>
<feature type="binding site" evidence="14">
    <location>
        <position position="213"/>
    </location>
    <ligand>
        <name>Ca(2+)</name>
        <dbReference type="ChEBI" id="CHEBI:29108"/>
        <label>1</label>
    </ligand>
</feature>
<dbReference type="Gene3D" id="3.40.390.10">
    <property type="entry name" value="Collagenase (Catalytic Domain)"/>
    <property type="match status" value="1"/>
</dbReference>
<dbReference type="Gene3D" id="3.40.1620.60">
    <property type="match status" value="1"/>
</dbReference>
<evidence type="ECO:0000256" key="1">
    <source>
        <dbReference type="ARBA" id="ARBA00004498"/>
    </source>
</evidence>
<feature type="binding site" evidence="14">
    <location>
        <position position="325"/>
    </location>
    <ligand>
        <name>Ca(2+)</name>
        <dbReference type="ChEBI" id="CHEBI:29108"/>
        <label>2</label>
    </ligand>
</feature>
<feature type="disulfide bond" evidence="15">
    <location>
        <begin position="243"/>
        <end position="322"/>
    </location>
</feature>
<comment type="cofactor">
    <cofactor evidence="14">
        <name>Zn(2+)</name>
        <dbReference type="ChEBI" id="CHEBI:29105"/>
    </cofactor>
    <text evidence="14">Binds 1 zinc ion per subunit.</text>
</comment>
<evidence type="ECO:0000256" key="13">
    <source>
        <dbReference type="PIRSR" id="PIRSR613273-1"/>
    </source>
</evidence>
<dbReference type="SUPFAM" id="SSF82895">
    <property type="entry name" value="TSP-1 type 1 repeat"/>
    <property type="match status" value="5"/>
</dbReference>
<dbReference type="GO" id="GO:0004222">
    <property type="term" value="F:metalloendopeptidase activity"/>
    <property type="evidence" value="ECO:0007669"/>
    <property type="project" value="InterPro"/>
</dbReference>
<feature type="domain" description="PLAC" evidence="18">
    <location>
        <begin position="1014"/>
        <end position="1051"/>
    </location>
</feature>
<evidence type="ECO:0000313" key="20">
    <source>
        <dbReference type="Proteomes" id="UP001186944"/>
    </source>
</evidence>
<dbReference type="InterPro" id="IPR045371">
    <property type="entry name" value="ADAMTS_CR_3"/>
</dbReference>
<dbReference type="PANTHER" id="PTHR13723">
    <property type="entry name" value="ADAMTS A DISINTEGRIN AND METALLOPROTEASE WITH THROMBOSPONDIN MOTIFS PROTEASE"/>
    <property type="match status" value="1"/>
</dbReference>
<dbReference type="PROSITE" id="PS50092">
    <property type="entry name" value="TSP1"/>
    <property type="match status" value="5"/>
</dbReference>
<evidence type="ECO:0000259" key="18">
    <source>
        <dbReference type="PROSITE" id="PS50900"/>
    </source>
</evidence>
<dbReference type="EMBL" id="VSWD01000012">
    <property type="protein sequence ID" value="KAK3086103.1"/>
    <property type="molecule type" value="Genomic_DNA"/>
</dbReference>
<dbReference type="InterPro" id="IPR010294">
    <property type="entry name" value="ADAMTS_spacer1"/>
</dbReference>
<keyword evidence="5 14" id="KW-0479">Metal-binding</keyword>
<dbReference type="Gene3D" id="2.60.120.830">
    <property type="match status" value="1"/>
</dbReference>
<feature type="binding site" evidence="14">
    <location>
        <position position="125"/>
    </location>
    <ligand>
        <name>Ca(2+)</name>
        <dbReference type="ChEBI" id="CHEBI:29108"/>
        <label>1</label>
    </ligand>
</feature>
<evidence type="ECO:0000256" key="2">
    <source>
        <dbReference type="ARBA" id="ARBA00022525"/>
    </source>
</evidence>
<feature type="active site" evidence="13 16">
    <location>
        <position position="266"/>
    </location>
</feature>
<keyword evidence="7" id="KW-0677">Repeat</keyword>
<evidence type="ECO:0000256" key="12">
    <source>
        <dbReference type="ARBA" id="ARBA00023180"/>
    </source>
</evidence>
<dbReference type="Gene3D" id="2.20.100.10">
    <property type="entry name" value="Thrombospondin type-1 (TSP1) repeat"/>
    <property type="match status" value="5"/>
</dbReference>
<comment type="subcellular location">
    <subcellularLocation>
        <location evidence="1">Secreted</location>
        <location evidence="1">Extracellular space</location>
        <location evidence="1">Extracellular matrix</location>
    </subcellularLocation>
</comment>
<evidence type="ECO:0000256" key="8">
    <source>
        <dbReference type="ARBA" id="ARBA00022801"/>
    </source>
</evidence>
<dbReference type="InterPro" id="IPR013273">
    <property type="entry name" value="ADAMTS/ADAMTS-like"/>
</dbReference>
<gene>
    <name evidence="19" type="ORF">FSP39_013590</name>
</gene>
<evidence type="ECO:0000256" key="14">
    <source>
        <dbReference type="PIRSR" id="PIRSR613273-2"/>
    </source>
</evidence>
<feature type="binding site" evidence="14">
    <location>
        <position position="125"/>
    </location>
    <ligand>
        <name>Ca(2+)</name>
        <dbReference type="ChEBI" id="CHEBI:29108"/>
        <label>2</label>
    </ligand>
</feature>
<dbReference type="InterPro" id="IPR041645">
    <property type="entry name" value="ADAMTS_CR_2"/>
</dbReference>
<dbReference type="PRINTS" id="PR01705">
    <property type="entry name" value="TSP1REPEAT"/>
</dbReference>
<reference evidence="19" key="1">
    <citation type="submission" date="2019-08" db="EMBL/GenBank/DDBJ databases">
        <title>The improved chromosome-level genome for the pearl oyster Pinctada fucata martensii using PacBio sequencing and Hi-C.</title>
        <authorList>
            <person name="Zheng Z."/>
        </authorList>
    </citation>
    <scope>NUCLEOTIDE SEQUENCE</scope>
    <source>
        <strain evidence="19">ZZ-2019</strain>
        <tissue evidence="19">Adductor muscle</tissue>
    </source>
</reference>
<keyword evidence="10" id="KW-0482">Metalloprotease</keyword>
<keyword evidence="8" id="KW-0378">Hydrolase</keyword>
<dbReference type="FunFam" id="3.40.390.10:FF:000001">
    <property type="entry name" value="A disintegrin and metalloproteinase with thrombospondin motifs 1"/>
    <property type="match status" value="1"/>
</dbReference>
<accession>A0AA88XNL6</accession>
<dbReference type="Pfam" id="PF00090">
    <property type="entry name" value="TSP_1"/>
    <property type="match status" value="1"/>
</dbReference>
<keyword evidence="3" id="KW-0272">Extracellular matrix</keyword>
<keyword evidence="11 15" id="KW-1015">Disulfide bond</keyword>
<dbReference type="InterPro" id="IPR000884">
    <property type="entry name" value="TSP1_rpt"/>
</dbReference>
<dbReference type="SUPFAM" id="SSF55486">
    <property type="entry name" value="Metalloproteases ('zincins'), catalytic domain"/>
    <property type="match status" value="1"/>
</dbReference>
<evidence type="ECO:0008006" key="21">
    <source>
        <dbReference type="Google" id="ProtNLM"/>
    </source>
</evidence>
<dbReference type="PRINTS" id="PR01857">
    <property type="entry name" value="ADAMTSFAMILY"/>
</dbReference>
<dbReference type="FunFam" id="2.20.100.10:FF:000007">
    <property type="entry name" value="Thrombospondin 1"/>
    <property type="match status" value="1"/>
</dbReference>
<evidence type="ECO:0000259" key="17">
    <source>
        <dbReference type="PROSITE" id="PS50215"/>
    </source>
</evidence>
<evidence type="ECO:0000256" key="11">
    <source>
        <dbReference type="ARBA" id="ARBA00023157"/>
    </source>
</evidence>
<dbReference type="Pfam" id="PF19030">
    <property type="entry name" value="TSP1_ADAMTS"/>
    <property type="match status" value="4"/>
</dbReference>
<dbReference type="InterPro" id="IPR001590">
    <property type="entry name" value="Peptidase_M12B"/>
</dbReference>
<feature type="disulfide bond" evidence="15">
    <location>
        <begin position="370"/>
        <end position="401"/>
    </location>
</feature>
<comment type="caution">
    <text evidence="16">Lacks conserved residue(s) required for the propagation of feature annotation.</text>
</comment>
<dbReference type="CDD" id="cd04273">
    <property type="entry name" value="ZnMc_ADAMTS_like"/>
    <property type="match status" value="1"/>
</dbReference>
<keyword evidence="20" id="KW-1185">Reference proteome</keyword>
<feature type="binding site" evidence="14">
    <location>
        <position position="322"/>
    </location>
    <ligand>
        <name>Ca(2+)</name>
        <dbReference type="ChEBI" id="CHEBI:29108"/>
        <label>1</label>
    </ligand>
</feature>
<dbReference type="AlphaFoldDB" id="A0AA88XNL6"/>
<organism evidence="19 20">
    <name type="scientific">Pinctada imbricata</name>
    <name type="common">Atlantic pearl-oyster</name>
    <name type="synonym">Pinctada martensii</name>
    <dbReference type="NCBI Taxonomy" id="66713"/>
    <lineage>
        <taxon>Eukaryota</taxon>
        <taxon>Metazoa</taxon>
        <taxon>Spiralia</taxon>
        <taxon>Lophotrochozoa</taxon>
        <taxon>Mollusca</taxon>
        <taxon>Bivalvia</taxon>
        <taxon>Autobranchia</taxon>
        <taxon>Pteriomorphia</taxon>
        <taxon>Pterioida</taxon>
        <taxon>Pterioidea</taxon>
        <taxon>Pteriidae</taxon>
        <taxon>Pinctada</taxon>
    </lineage>
</organism>
<keyword evidence="4" id="KW-0645">Protease</keyword>
<dbReference type="InterPro" id="IPR036383">
    <property type="entry name" value="TSP1_rpt_sf"/>
</dbReference>
<feature type="binding site" evidence="14 16">
    <location>
        <position position="265"/>
    </location>
    <ligand>
        <name>Zn(2+)</name>
        <dbReference type="ChEBI" id="CHEBI:29105"/>
        <note>catalytic</note>
    </ligand>
</feature>
<feature type="disulfide bond" evidence="15">
    <location>
        <begin position="361"/>
        <end position="382"/>
    </location>
</feature>
<dbReference type="Pfam" id="PF05986">
    <property type="entry name" value="ADAMTS_spacer1"/>
    <property type="match status" value="1"/>
</dbReference>
<evidence type="ECO:0000256" key="16">
    <source>
        <dbReference type="PROSITE-ProRule" id="PRU00276"/>
    </source>
</evidence>
<feature type="disulfide bond" evidence="15 16">
    <location>
        <begin position="282"/>
        <end position="306"/>
    </location>
</feature>
<feature type="disulfide bond" evidence="15">
    <location>
        <begin position="395"/>
        <end position="406"/>
    </location>
</feature>
<dbReference type="PANTHER" id="PTHR13723:SF293">
    <property type="entry name" value="A DISINTEGRIN AND METALLOPROTEINASE WITH THROMBOSPONDIN MOTIFS 18"/>
    <property type="match status" value="1"/>
</dbReference>
<dbReference type="GO" id="GO:0006508">
    <property type="term" value="P:proteolysis"/>
    <property type="evidence" value="ECO:0007669"/>
    <property type="project" value="UniProtKB-KW"/>
</dbReference>
<evidence type="ECO:0000313" key="19">
    <source>
        <dbReference type="EMBL" id="KAK3086103.1"/>
    </source>
</evidence>
<feature type="binding site" evidence="14 16">
    <location>
        <position position="269"/>
    </location>
    <ligand>
        <name>Zn(2+)</name>
        <dbReference type="ChEBI" id="CHEBI:29105"/>
        <note>catalytic</note>
    </ligand>
</feature>
<feature type="binding site" evidence="14 16">
    <location>
        <position position="275"/>
    </location>
    <ligand>
        <name>Zn(2+)</name>
        <dbReference type="ChEBI" id="CHEBI:29105"/>
        <note>catalytic</note>
    </ligand>
</feature>
<feature type="disulfide bond" evidence="15">
    <location>
        <begin position="430"/>
        <end position="467"/>
    </location>
</feature>
<dbReference type="Proteomes" id="UP001186944">
    <property type="component" value="Unassembled WGS sequence"/>
</dbReference>
<dbReference type="GO" id="GO:0031012">
    <property type="term" value="C:extracellular matrix"/>
    <property type="evidence" value="ECO:0007669"/>
    <property type="project" value="TreeGrafter"/>
</dbReference>
<dbReference type="InterPro" id="IPR050439">
    <property type="entry name" value="ADAMTS_ADAMTS-like"/>
</dbReference>
<dbReference type="Pfam" id="PF08686">
    <property type="entry name" value="PLAC"/>
    <property type="match status" value="1"/>
</dbReference>
<name>A0AA88XNL6_PINIB</name>
<evidence type="ECO:0000256" key="15">
    <source>
        <dbReference type="PIRSR" id="PIRSR613273-3"/>
    </source>
</evidence>
<keyword evidence="14" id="KW-0106">Calcium</keyword>
<feature type="disulfide bond" evidence="15">
    <location>
        <begin position="434"/>
        <end position="472"/>
    </location>
</feature>
<feature type="disulfide bond" evidence="15">
    <location>
        <begin position="198"/>
        <end position="249"/>
    </location>
</feature>
<feature type="disulfide bond" evidence="15">
    <location>
        <begin position="445"/>
        <end position="457"/>
    </location>
</feature>
<feature type="disulfide bond" evidence="15">
    <location>
        <begin position="350"/>
        <end position="375"/>
    </location>
</feature>
<sequence length="1051" mass="119866">MNSNCHFRSSFESKNSHTAALSLCDGVNGIIRTAEEDYIIEPYERHKITTGDEHFHERPHKLVKRSALKVDQNHYCGQSDRRKRSLTHIRNENELNNTSRDVDRRSQFKWRFQNALIEREERTVETLVVVDKTLYHKHGKDNITTYTLTLFNMVAELYRDPSLGNNINIVLVGLILLEGDEPGLSIAFHADNTLNSFCTWQSVLVGANGRQHDHAILLTGLDLCSYKNAPCDTLGFAPIEGMCNRVRSCTINEDTGLSTAFTIAHEMGHNFGMFHDGEGNYCTQSAGKIMSPTLVGKNGQFHWSICSKAYLMRFMNTPQSECLTDKPKKVAEIKFPDKLPGELYNADIQCKWQFGRRAKLCNYDFGKDICKSLWCYRGRKRCETKFLPAAEGTSCGNGMWCRKGQCVRFGQDGPSPIDGGWSQWSPWSECSRTCGGGVIHRERQCNNPLPQYGGNPCSGEEKVYKICNVQDCPRGEDDFYQVQCSSYNAKPFRGWYLKWRPHRKLYNAKEPCKLYCIAETYNYVFTIKHTATDGMKCDNDNSMCVDGVCKPIGCDWIVGSDALNDACGVCKGDNSTCRIIKGEYTEQPKHNTYFPVAILPKSARSIKVSEKRVSSNYIAIRDIFGHYYLNGQHRVGWPGEYMLGGARFIYKRPYNRPETLEGKGPLQEDLVLEVLVQDRNPGIQYEYALPISISNDADEKKEDTYTWSVSATPCSEPCAGGRHTIKAVCHRNLYEEVAPSNCDKDTKPRSGIFSCNAQPCPPRWVPEEWTECSRKCGGGKQRRKIFCRQRTSSSEDRRVRKRQCKGIPKPIKSRRCNPHLCPPRWKAGKWSKCSVSCGVGQQTRKVVCRARGGKRRSKVVSASQCKEDQPKTVRQCKEPRCAEDSYNWHLSEWGPCSKTCDRGLRHRYLQCHRESFRGRHFPTRNKYCRNIPHPNITMTESCLVMPCQSYKREPQWLTSEWTQCSVTCGEGEQRRKVTCVDTKGQSSSGCDLEERPPASKDCKLGNCPVNDHVVKEKCEDQHKWCHLVPEHNVCSHDFYGKQCCKSCQKQR</sequence>
<keyword evidence="2" id="KW-0964">Secreted</keyword>
<dbReference type="GO" id="GO:0030198">
    <property type="term" value="P:extracellular matrix organization"/>
    <property type="evidence" value="ECO:0007669"/>
    <property type="project" value="InterPro"/>
</dbReference>
<dbReference type="FunFam" id="2.20.100.10:FF:000005">
    <property type="entry name" value="ADAM metallopeptidase with thrombospondin type 1 motif 9"/>
    <property type="match status" value="1"/>
</dbReference>
<comment type="caution">
    <text evidence="19">The sequence shown here is derived from an EMBL/GenBank/DDBJ whole genome shotgun (WGS) entry which is preliminary data.</text>
</comment>
<dbReference type="PROSITE" id="PS50900">
    <property type="entry name" value="PLAC"/>
    <property type="match status" value="1"/>
</dbReference>
<dbReference type="PROSITE" id="PS50215">
    <property type="entry name" value="ADAM_MEPRO"/>
    <property type="match status" value="1"/>
</dbReference>
<dbReference type="Pfam" id="PF01421">
    <property type="entry name" value="Reprolysin"/>
    <property type="match status" value="1"/>
</dbReference>
<evidence type="ECO:0000256" key="3">
    <source>
        <dbReference type="ARBA" id="ARBA00022530"/>
    </source>
</evidence>
<dbReference type="InterPro" id="IPR024079">
    <property type="entry name" value="MetalloPept_cat_dom_sf"/>
</dbReference>
<dbReference type="InterPro" id="IPR010909">
    <property type="entry name" value="PLAC"/>
</dbReference>